<dbReference type="InterPro" id="IPR000683">
    <property type="entry name" value="Gfo/Idh/MocA-like_OxRdtase_N"/>
</dbReference>
<protein>
    <submittedName>
        <fullName evidence="3">Predicted dehydrogenase</fullName>
    </submittedName>
</protein>
<dbReference type="Gene3D" id="3.30.360.10">
    <property type="entry name" value="Dihydrodipicolinate Reductase, domain 2"/>
    <property type="match status" value="1"/>
</dbReference>
<sequence>MTKTRIAIVGLGMAVTPHARGLMDLAGTVEVVHAYARSEGRRQAFGAKFPFPLCDSLETILNDDSVEAVAVLSPANTHRDIALRCAEAGKHVLMEKPLEITTARAEELVAACRRAGVRLGVVLQHRFRPAGMKLAEMLRAGELGAIVGCSTVIRLWRPQSYYDEPGRGTLARDGGGVLISQGIHTLDLMLSLAGPVAEVTGFTATTPIHRMETEDMVCAAARFANGAIGTIDATTAAYPGFPEEIVLTCEKGTALLRGTELLVQFQDGRKIAMEPDRSAGGTGADPMAFPHDYHRAVMADFVEAIRAGRDPKVTGEEALKVHRLIDALIETGRTGRPVRCKTS</sequence>
<dbReference type="RefSeq" id="WP_085467106.1">
    <property type="nucleotide sequence ID" value="NZ_FXBL01000004.1"/>
</dbReference>
<dbReference type="Gene3D" id="3.40.50.720">
    <property type="entry name" value="NAD(P)-binding Rossmann-like Domain"/>
    <property type="match status" value="1"/>
</dbReference>
<evidence type="ECO:0000313" key="3">
    <source>
        <dbReference type="EMBL" id="SMH56448.1"/>
    </source>
</evidence>
<proteinExistence type="predicted"/>
<evidence type="ECO:0000259" key="2">
    <source>
        <dbReference type="Pfam" id="PF22725"/>
    </source>
</evidence>
<reference evidence="3 4" key="1">
    <citation type="submission" date="2017-04" db="EMBL/GenBank/DDBJ databases">
        <authorList>
            <person name="Afonso C.L."/>
            <person name="Miller P.J."/>
            <person name="Scott M.A."/>
            <person name="Spackman E."/>
            <person name="Goraichik I."/>
            <person name="Dimitrov K.M."/>
            <person name="Suarez D.L."/>
            <person name="Swayne D.E."/>
        </authorList>
    </citation>
    <scope>NUCLEOTIDE SEQUENCE [LARGE SCALE GENOMIC DNA]</scope>
    <source>
        <strain evidence="3 4">B5P</strain>
    </source>
</reference>
<feature type="domain" description="GFO/IDH/MocA-like oxidoreductase" evidence="2">
    <location>
        <begin position="133"/>
        <end position="254"/>
    </location>
</feature>
<dbReference type="AlphaFoldDB" id="A0A1X7PWH8"/>
<evidence type="ECO:0000313" key="4">
    <source>
        <dbReference type="Proteomes" id="UP000193083"/>
    </source>
</evidence>
<organism evidence="3 4">
    <name type="scientific">Mesorhizobium australicum</name>
    <dbReference type="NCBI Taxonomy" id="536018"/>
    <lineage>
        <taxon>Bacteria</taxon>
        <taxon>Pseudomonadati</taxon>
        <taxon>Pseudomonadota</taxon>
        <taxon>Alphaproteobacteria</taxon>
        <taxon>Hyphomicrobiales</taxon>
        <taxon>Phyllobacteriaceae</taxon>
        <taxon>Mesorhizobium</taxon>
    </lineage>
</organism>
<dbReference type="GO" id="GO:0000166">
    <property type="term" value="F:nucleotide binding"/>
    <property type="evidence" value="ECO:0007669"/>
    <property type="project" value="InterPro"/>
</dbReference>
<evidence type="ECO:0000259" key="1">
    <source>
        <dbReference type="Pfam" id="PF01408"/>
    </source>
</evidence>
<dbReference type="InterPro" id="IPR055170">
    <property type="entry name" value="GFO_IDH_MocA-like_dom"/>
</dbReference>
<dbReference type="InterPro" id="IPR036291">
    <property type="entry name" value="NAD(P)-bd_dom_sf"/>
</dbReference>
<dbReference type="PANTHER" id="PTHR43708">
    <property type="entry name" value="CONSERVED EXPRESSED OXIDOREDUCTASE (EUROFUNG)"/>
    <property type="match status" value="1"/>
</dbReference>
<accession>A0A1X7PWH8</accession>
<dbReference type="EMBL" id="FXBL01000004">
    <property type="protein sequence ID" value="SMH56448.1"/>
    <property type="molecule type" value="Genomic_DNA"/>
</dbReference>
<dbReference type="OrthoDB" id="9781031at2"/>
<dbReference type="SUPFAM" id="SSF51735">
    <property type="entry name" value="NAD(P)-binding Rossmann-fold domains"/>
    <property type="match status" value="1"/>
</dbReference>
<dbReference type="InterPro" id="IPR051317">
    <property type="entry name" value="Gfo/Idh/MocA_oxidoreduct"/>
</dbReference>
<dbReference type="PANTHER" id="PTHR43708:SF8">
    <property type="entry name" value="OXIDOREDUCTASE"/>
    <property type="match status" value="1"/>
</dbReference>
<dbReference type="Proteomes" id="UP000193083">
    <property type="component" value="Unassembled WGS sequence"/>
</dbReference>
<keyword evidence="4" id="KW-1185">Reference proteome</keyword>
<dbReference type="Pfam" id="PF22725">
    <property type="entry name" value="GFO_IDH_MocA_C3"/>
    <property type="match status" value="1"/>
</dbReference>
<gene>
    <name evidence="3" type="ORF">SAMN02982922_5529</name>
</gene>
<feature type="domain" description="Gfo/Idh/MocA-like oxidoreductase N-terminal" evidence="1">
    <location>
        <begin position="5"/>
        <end position="121"/>
    </location>
</feature>
<dbReference type="SUPFAM" id="SSF55347">
    <property type="entry name" value="Glyceraldehyde-3-phosphate dehydrogenase-like, C-terminal domain"/>
    <property type="match status" value="1"/>
</dbReference>
<dbReference type="Pfam" id="PF01408">
    <property type="entry name" value="GFO_IDH_MocA"/>
    <property type="match status" value="1"/>
</dbReference>
<name>A0A1X7PWH8_9HYPH</name>